<dbReference type="SUPFAM" id="SSF48208">
    <property type="entry name" value="Six-hairpin glycosidases"/>
    <property type="match status" value="1"/>
</dbReference>
<dbReference type="FunFam" id="1.50.10.20:FF:000006">
    <property type="entry name" value="Mannan endo-1,6-alpha-mannosidase"/>
    <property type="match status" value="1"/>
</dbReference>
<dbReference type="InterPro" id="IPR014480">
    <property type="entry name" value="Mannan-1_6-alpha_mannosidase"/>
</dbReference>
<dbReference type="EC" id="3.2.1.101" evidence="4 11"/>
<feature type="transmembrane region" description="Helical" evidence="13">
    <location>
        <begin position="423"/>
        <end position="444"/>
    </location>
</feature>
<evidence type="ECO:0000256" key="13">
    <source>
        <dbReference type="SAM" id="Phobius"/>
    </source>
</evidence>
<dbReference type="Proteomes" id="UP000290900">
    <property type="component" value="Unassembled WGS sequence"/>
</dbReference>
<evidence type="ECO:0000256" key="2">
    <source>
        <dbReference type="ARBA" id="ARBA00004308"/>
    </source>
</evidence>
<evidence type="ECO:0000256" key="1">
    <source>
        <dbReference type="ARBA" id="ARBA00001452"/>
    </source>
</evidence>
<dbReference type="GO" id="GO:0008496">
    <property type="term" value="F:mannan endo-1,6-alpha-mannosidase activity"/>
    <property type="evidence" value="ECO:0007669"/>
    <property type="project" value="UniProtKB-UniRule"/>
</dbReference>
<evidence type="ECO:0000256" key="8">
    <source>
        <dbReference type="ARBA" id="ARBA00023180"/>
    </source>
</evidence>
<feature type="signal peptide" evidence="14">
    <location>
        <begin position="1"/>
        <end position="16"/>
    </location>
</feature>
<reference evidence="15 16" key="1">
    <citation type="submission" date="2018-12" db="EMBL/GenBank/DDBJ databases">
        <authorList>
            <person name="Tiukova I."/>
            <person name="Dainat J."/>
        </authorList>
    </citation>
    <scope>NUCLEOTIDE SEQUENCE [LARGE SCALE GENOMIC DNA]</scope>
</reference>
<keyword evidence="13" id="KW-0812">Transmembrane</keyword>
<keyword evidence="9 11" id="KW-0326">Glycosidase</keyword>
<dbReference type="GO" id="GO:0016052">
    <property type="term" value="P:carbohydrate catabolic process"/>
    <property type="evidence" value="ECO:0007669"/>
    <property type="project" value="InterPro"/>
</dbReference>
<protein>
    <recommendedName>
        <fullName evidence="4 11">Mannan endo-1,6-alpha-mannosidase</fullName>
        <ecNumber evidence="4 11">3.2.1.101</ecNumber>
    </recommendedName>
</protein>
<gene>
    <name evidence="15" type="ORF">BRENAR_LOCUS2738</name>
</gene>
<dbReference type="PIRSF" id="PIRSF016302">
    <property type="entry name" value="Man_a_manosd"/>
    <property type="match status" value="1"/>
</dbReference>
<keyword evidence="7 13" id="KW-0472">Membrane</keyword>
<dbReference type="AlphaFoldDB" id="A0A448YM89"/>
<name>A0A448YM89_BRENA</name>
<dbReference type="GO" id="GO:0012505">
    <property type="term" value="C:endomembrane system"/>
    <property type="evidence" value="ECO:0007669"/>
    <property type="project" value="UniProtKB-SubCell"/>
</dbReference>
<dbReference type="OrthoDB" id="4187847at2759"/>
<dbReference type="Pfam" id="PF03663">
    <property type="entry name" value="Glyco_hydro_76"/>
    <property type="match status" value="1"/>
</dbReference>
<feature type="compositionally biased region" description="Polar residues" evidence="12">
    <location>
        <begin position="390"/>
        <end position="400"/>
    </location>
</feature>
<comment type="catalytic activity">
    <reaction evidence="1 11">
        <text>Random hydrolysis of (1-&gt;6)-alpha-D-mannosidic linkages in unbranched (1-&gt;6)-mannans.</text>
        <dbReference type="EC" id="3.2.1.101"/>
    </reaction>
</comment>
<dbReference type="PANTHER" id="PTHR12145">
    <property type="entry name" value="MANNAN ENDO-1,6-ALPHA-MANNOSIDASE DCW1"/>
    <property type="match status" value="1"/>
</dbReference>
<accession>A0A448YM89</accession>
<evidence type="ECO:0000256" key="5">
    <source>
        <dbReference type="ARBA" id="ARBA00022729"/>
    </source>
</evidence>
<dbReference type="Gene3D" id="1.50.10.20">
    <property type="match status" value="1"/>
</dbReference>
<keyword evidence="6 11" id="KW-0378">Hydrolase</keyword>
<keyword evidence="8" id="KW-0325">Glycoprotein</keyword>
<dbReference type="GO" id="GO:0071555">
    <property type="term" value="P:cell wall organization"/>
    <property type="evidence" value="ECO:0007669"/>
    <property type="project" value="UniProtKB-KW"/>
</dbReference>
<organism evidence="15 16">
    <name type="scientific">Brettanomyces naardenensis</name>
    <name type="common">Yeast</name>
    <dbReference type="NCBI Taxonomy" id="13370"/>
    <lineage>
        <taxon>Eukaryota</taxon>
        <taxon>Fungi</taxon>
        <taxon>Dikarya</taxon>
        <taxon>Ascomycota</taxon>
        <taxon>Saccharomycotina</taxon>
        <taxon>Pichiomycetes</taxon>
        <taxon>Pichiales</taxon>
        <taxon>Pichiaceae</taxon>
        <taxon>Brettanomyces</taxon>
    </lineage>
</organism>
<keyword evidence="5 14" id="KW-0732">Signal</keyword>
<keyword evidence="10" id="KW-0961">Cell wall biogenesis/degradation</keyword>
<evidence type="ECO:0000256" key="11">
    <source>
        <dbReference type="PIRNR" id="PIRNR016302"/>
    </source>
</evidence>
<evidence type="ECO:0000313" key="16">
    <source>
        <dbReference type="Proteomes" id="UP000290900"/>
    </source>
</evidence>
<evidence type="ECO:0000256" key="10">
    <source>
        <dbReference type="ARBA" id="ARBA00023316"/>
    </source>
</evidence>
<feature type="chain" id="PRO_5019379258" description="Mannan endo-1,6-alpha-mannosidase" evidence="14">
    <location>
        <begin position="17"/>
        <end position="445"/>
    </location>
</feature>
<comment type="subcellular location">
    <subcellularLocation>
        <location evidence="2">Endomembrane system</location>
    </subcellularLocation>
</comment>
<evidence type="ECO:0000256" key="7">
    <source>
        <dbReference type="ARBA" id="ARBA00023136"/>
    </source>
</evidence>
<feature type="region of interest" description="Disordered" evidence="12">
    <location>
        <begin position="389"/>
        <end position="411"/>
    </location>
</feature>
<proteinExistence type="inferred from homology"/>
<evidence type="ECO:0000256" key="4">
    <source>
        <dbReference type="ARBA" id="ARBA00012350"/>
    </source>
</evidence>
<evidence type="ECO:0000256" key="9">
    <source>
        <dbReference type="ARBA" id="ARBA00023295"/>
    </source>
</evidence>
<dbReference type="STRING" id="13370.A0A448YM89"/>
<dbReference type="GO" id="GO:0007117">
    <property type="term" value="P:budding cell bud growth"/>
    <property type="evidence" value="ECO:0007669"/>
    <property type="project" value="TreeGrafter"/>
</dbReference>
<dbReference type="FunCoup" id="A0A448YM89">
    <property type="interactions" value="28"/>
</dbReference>
<keyword evidence="13" id="KW-1133">Transmembrane helix</keyword>
<dbReference type="GO" id="GO:0009272">
    <property type="term" value="P:fungal-type cell wall biogenesis"/>
    <property type="evidence" value="ECO:0007669"/>
    <property type="project" value="TreeGrafter"/>
</dbReference>
<dbReference type="InParanoid" id="A0A448YM89"/>
<evidence type="ECO:0000256" key="6">
    <source>
        <dbReference type="ARBA" id="ARBA00022801"/>
    </source>
</evidence>
<comment type="similarity">
    <text evidence="3 11">Belongs to the glycosyl hydrolase 76 family.</text>
</comment>
<dbReference type="InterPro" id="IPR005198">
    <property type="entry name" value="Glyco_hydro_76"/>
</dbReference>
<evidence type="ECO:0000256" key="14">
    <source>
        <dbReference type="SAM" id="SignalP"/>
    </source>
</evidence>
<evidence type="ECO:0000313" key="15">
    <source>
        <dbReference type="EMBL" id="VEU22006.1"/>
    </source>
</evidence>
<evidence type="ECO:0000256" key="3">
    <source>
        <dbReference type="ARBA" id="ARBA00009699"/>
    </source>
</evidence>
<evidence type="ECO:0000256" key="12">
    <source>
        <dbReference type="SAM" id="MobiDB-lite"/>
    </source>
</evidence>
<keyword evidence="16" id="KW-1185">Reference proteome</keyword>
<dbReference type="EMBL" id="CAACVR010000016">
    <property type="protein sequence ID" value="VEU22006.1"/>
    <property type="molecule type" value="Genomic_DNA"/>
</dbReference>
<dbReference type="PANTHER" id="PTHR12145:SF21">
    <property type="entry name" value="MANNAN ENDO-1,6-ALPHA-MANNOSIDASE DFG5"/>
    <property type="match status" value="1"/>
</dbReference>
<dbReference type="InterPro" id="IPR008928">
    <property type="entry name" value="6-hairpin_glycosidase_sf"/>
</dbReference>
<sequence length="445" mass="48762">MFSLFALLSLLYGASSLSLEVGNKQSVCDAATLITDGIMDYYEGTRYGGAVGMFQPPYYWWEAGEVFGGMIDTWYFCQNDTYQQIIYDALMAQRGTGNAYMPMNQSLTEGNDDQGFWAFAAMTAAERNFTNPPSKEPGWLALTQGAYNTMWQRWDSGSCEGGLRWQIFTWNSGYDYKNTISNACLFNIAARLARYTKNDTYADTASTVYKWLTTIDFMQLNGDSYSIHDGAQIENNCTVINGAEWSYNYGVLLGGAAFMYNYTGEQSWETEVGRILSGMSIFLNDDVLFEQQCQSSNTCNNDQRSFRSIVSQMLGATAKLVPSYTDQIMNILEASANGAAASCSGGSDGHTCGIDWSKGSWDGMYGLGEQISALEVIQNTLVLTMPGPVDNSTGSSQGNPNEGIGFDETSNPHQITVTQKDKAAAGIVTFIVLVIALALGAWMIV</sequence>